<comment type="catalytic activity">
    <reaction evidence="11 12">
        <text>O-phospho-L-serine + 2-oxoglutarate = 3-phosphooxypyruvate + L-glutamate</text>
        <dbReference type="Rhea" id="RHEA:14329"/>
        <dbReference type="ChEBI" id="CHEBI:16810"/>
        <dbReference type="ChEBI" id="CHEBI:18110"/>
        <dbReference type="ChEBI" id="CHEBI:29985"/>
        <dbReference type="ChEBI" id="CHEBI:57524"/>
        <dbReference type="EC" id="2.6.1.52"/>
    </reaction>
</comment>
<feature type="modified residue" description="N6-(pyridoxal phosphate)lysine" evidence="12">
    <location>
        <position position="193"/>
    </location>
</feature>
<dbReference type="InterPro" id="IPR020578">
    <property type="entry name" value="Aminotrans_V_PyrdxlP_BS"/>
</dbReference>
<evidence type="ECO:0000256" key="4">
    <source>
        <dbReference type="ARBA" id="ARBA00022576"/>
    </source>
</evidence>
<evidence type="ECO:0000256" key="9">
    <source>
        <dbReference type="ARBA" id="ARBA00023299"/>
    </source>
</evidence>
<dbReference type="GO" id="GO:0006564">
    <property type="term" value="P:L-serine biosynthetic process"/>
    <property type="evidence" value="ECO:0007669"/>
    <property type="project" value="UniProtKB-UniRule"/>
</dbReference>
<dbReference type="InterPro" id="IPR015421">
    <property type="entry name" value="PyrdxlP-dep_Trfase_major"/>
</dbReference>
<comment type="cofactor">
    <cofactor evidence="12">
        <name>pyridoxal 5'-phosphate</name>
        <dbReference type="ChEBI" id="CHEBI:597326"/>
    </cofactor>
    <text evidence="12">Binds 1 pyridoxal phosphate per subunit.</text>
</comment>
<comment type="function">
    <text evidence="12">Catalyzes the reversible conversion of 3-phosphohydroxypyruvate to phosphoserine and of 3-hydroxy-2-oxo-4-phosphonooxybutanoate to phosphohydroxythreonine.</text>
</comment>
<keyword evidence="5 12" id="KW-0028">Amino-acid biosynthesis</keyword>
<keyword evidence="12" id="KW-0963">Cytoplasm</keyword>
<comment type="caution">
    <text evidence="14">The sequence shown here is derived from an EMBL/GenBank/DDBJ whole genome shotgun (WGS) entry which is preliminary data.</text>
</comment>
<evidence type="ECO:0000256" key="12">
    <source>
        <dbReference type="HAMAP-Rule" id="MF_00160"/>
    </source>
</evidence>
<dbReference type="PROSITE" id="PS00595">
    <property type="entry name" value="AA_TRANSFER_CLASS_5"/>
    <property type="match status" value="1"/>
</dbReference>
<feature type="binding site" evidence="12">
    <location>
        <begin position="234"/>
        <end position="235"/>
    </location>
    <ligand>
        <name>pyridoxal 5'-phosphate</name>
        <dbReference type="ChEBI" id="CHEBI:597326"/>
    </ligand>
</feature>
<organism evidence="14 15">
    <name type="scientific">Flavobacterium agrisoli</name>
    <dbReference type="NCBI Taxonomy" id="2793066"/>
    <lineage>
        <taxon>Bacteria</taxon>
        <taxon>Pseudomonadati</taxon>
        <taxon>Bacteroidota</taxon>
        <taxon>Flavobacteriia</taxon>
        <taxon>Flavobacteriales</taxon>
        <taxon>Flavobacteriaceae</taxon>
        <taxon>Flavobacterium</taxon>
    </lineage>
</organism>
<dbReference type="GO" id="GO:0008615">
    <property type="term" value="P:pyridoxine biosynthetic process"/>
    <property type="evidence" value="ECO:0007669"/>
    <property type="project" value="UniProtKB-UniRule"/>
</dbReference>
<keyword evidence="6 12" id="KW-0808">Transferase</keyword>
<dbReference type="PANTHER" id="PTHR43247:SF1">
    <property type="entry name" value="PHOSPHOSERINE AMINOTRANSFERASE"/>
    <property type="match status" value="1"/>
</dbReference>
<accession>A0A934PP27</accession>
<dbReference type="Gene3D" id="3.90.1150.10">
    <property type="entry name" value="Aspartate Aminotransferase, domain 1"/>
    <property type="match status" value="1"/>
</dbReference>
<dbReference type="InterPro" id="IPR015422">
    <property type="entry name" value="PyrdxlP-dep_Trfase_small"/>
</dbReference>
<comment type="pathway">
    <text evidence="2 12">Amino-acid biosynthesis; L-serine biosynthesis; L-serine from 3-phospho-D-glycerate: step 2/3.</text>
</comment>
<dbReference type="InterPro" id="IPR015424">
    <property type="entry name" value="PyrdxlP-dep_Trfase"/>
</dbReference>
<comment type="pathway">
    <text evidence="1 12">Cofactor biosynthesis; pyridoxine 5'-phosphate biosynthesis; pyridoxine 5'-phosphate from D-erythrose 4-phosphate: step 3/5.</text>
</comment>
<dbReference type="NCBIfam" id="NF003764">
    <property type="entry name" value="PRK05355.1"/>
    <property type="match status" value="1"/>
</dbReference>
<keyword evidence="8 12" id="KW-0664">Pyridoxine biosynthesis</keyword>
<dbReference type="PIRSF" id="PIRSF000525">
    <property type="entry name" value="SerC"/>
    <property type="match status" value="1"/>
</dbReference>
<dbReference type="InterPro" id="IPR022278">
    <property type="entry name" value="Pser_aminoTfrase"/>
</dbReference>
<evidence type="ECO:0000256" key="3">
    <source>
        <dbReference type="ARBA" id="ARBA00006904"/>
    </source>
</evidence>
<dbReference type="HAMAP" id="MF_00160">
    <property type="entry name" value="SerC_aminotrans_5"/>
    <property type="match status" value="1"/>
</dbReference>
<evidence type="ECO:0000256" key="10">
    <source>
        <dbReference type="ARBA" id="ARBA00047630"/>
    </source>
</evidence>
<name>A0A934PP27_9FLAO</name>
<comment type="subunit">
    <text evidence="12">Homodimer.</text>
</comment>
<protein>
    <recommendedName>
        <fullName evidence="12">Phosphoserine aminotransferase</fullName>
        <ecNumber evidence="12">2.6.1.52</ecNumber>
    </recommendedName>
    <alternativeName>
        <fullName evidence="12">Phosphohydroxythreonine aminotransferase</fullName>
        <shortName evidence="12">PSAT</shortName>
    </alternativeName>
</protein>
<feature type="binding site" evidence="12">
    <location>
        <position position="169"/>
    </location>
    <ligand>
        <name>pyridoxal 5'-phosphate</name>
        <dbReference type="ChEBI" id="CHEBI:597326"/>
    </ligand>
</feature>
<comment type="caution">
    <text evidence="12">Lacks conserved residue(s) required for the propagation of feature annotation.</text>
</comment>
<evidence type="ECO:0000313" key="15">
    <source>
        <dbReference type="Proteomes" id="UP000609172"/>
    </source>
</evidence>
<evidence type="ECO:0000256" key="7">
    <source>
        <dbReference type="ARBA" id="ARBA00022898"/>
    </source>
</evidence>
<dbReference type="InterPro" id="IPR000192">
    <property type="entry name" value="Aminotrans_V_dom"/>
</dbReference>
<feature type="binding site" evidence="12">
    <location>
        <position position="192"/>
    </location>
    <ligand>
        <name>pyridoxal 5'-phosphate</name>
        <dbReference type="ChEBI" id="CHEBI:597326"/>
    </ligand>
</feature>
<comment type="subcellular location">
    <subcellularLocation>
        <location evidence="12">Cytoplasm</location>
    </subcellularLocation>
</comment>
<sequence>MKKHNYSAGPCILPQEVFDKSAQAILDFNNSGLSILEISHRSKDFVAVMDEARALVLNLLGLEGKGYQALFLAGGASLEFLMVPYNLMKENGKAAYLDSGTWASAAIKEAKLFGETVIVASSKEDNYTYIPKGYEIPADADYFHCTSNNTIFGTQMKTFPKTNVPLVCDMSSDIFSRDIDFSQFDIIYAGAQKNMGPAGTTLVVIKEEILGKNGRTIPSMLDYAKHIKAESMFNTPPVFSVYASLLTLKWIKEKGGIPAVEKLNNAKAELLYNEIDRNPLFKGAANVEDRSNMNVTFLLTNPEHAETFDKMWKEAGVSGLPGHRSVGGYRASIYNAMPIESVQVLVDVMQALEKAI</sequence>
<proteinExistence type="inferred from homology"/>
<evidence type="ECO:0000256" key="2">
    <source>
        <dbReference type="ARBA" id="ARBA00005099"/>
    </source>
</evidence>
<dbReference type="PANTHER" id="PTHR43247">
    <property type="entry name" value="PHOSPHOSERINE AMINOTRANSFERASE"/>
    <property type="match status" value="1"/>
</dbReference>
<evidence type="ECO:0000256" key="1">
    <source>
        <dbReference type="ARBA" id="ARBA00004915"/>
    </source>
</evidence>
<dbReference type="AlphaFoldDB" id="A0A934PP27"/>
<keyword evidence="4 12" id="KW-0032">Aminotransferase</keyword>
<evidence type="ECO:0000256" key="6">
    <source>
        <dbReference type="ARBA" id="ARBA00022679"/>
    </source>
</evidence>
<comment type="catalytic activity">
    <reaction evidence="10 12">
        <text>4-(phosphooxy)-L-threonine + 2-oxoglutarate = (R)-3-hydroxy-2-oxo-4-phosphooxybutanoate + L-glutamate</text>
        <dbReference type="Rhea" id="RHEA:16573"/>
        <dbReference type="ChEBI" id="CHEBI:16810"/>
        <dbReference type="ChEBI" id="CHEBI:29985"/>
        <dbReference type="ChEBI" id="CHEBI:58452"/>
        <dbReference type="ChEBI" id="CHEBI:58538"/>
        <dbReference type="EC" id="2.6.1.52"/>
    </reaction>
</comment>
<comment type="similarity">
    <text evidence="3 12">Belongs to the class-V pyridoxal-phosphate-dependent aminotransferase family. SerC subfamily.</text>
</comment>
<evidence type="ECO:0000256" key="8">
    <source>
        <dbReference type="ARBA" id="ARBA00023096"/>
    </source>
</evidence>
<dbReference type="Proteomes" id="UP000609172">
    <property type="component" value="Unassembled WGS sequence"/>
</dbReference>
<evidence type="ECO:0000259" key="13">
    <source>
        <dbReference type="Pfam" id="PF00266"/>
    </source>
</evidence>
<keyword evidence="15" id="KW-1185">Reference proteome</keyword>
<evidence type="ECO:0000313" key="14">
    <source>
        <dbReference type="EMBL" id="MBK0370026.1"/>
    </source>
</evidence>
<feature type="binding site" evidence="12">
    <location>
        <position position="41"/>
    </location>
    <ligand>
        <name>L-glutamate</name>
        <dbReference type="ChEBI" id="CHEBI:29985"/>
    </ligand>
</feature>
<keyword evidence="9 12" id="KW-0718">Serine biosynthesis</keyword>
<dbReference type="FunFam" id="3.90.1150.10:FF:000006">
    <property type="entry name" value="Phosphoserine aminotransferase"/>
    <property type="match status" value="1"/>
</dbReference>
<dbReference type="GO" id="GO:0004648">
    <property type="term" value="F:O-phospho-L-serine:2-oxoglutarate aminotransferase activity"/>
    <property type="evidence" value="ECO:0007669"/>
    <property type="project" value="UniProtKB-UniRule"/>
</dbReference>
<dbReference type="RefSeq" id="WP_200106125.1">
    <property type="nucleotide sequence ID" value="NZ_JAEHFV010000003.1"/>
</dbReference>
<feature type="binding site" evidence="12">
    <location>
        <position position="102"/>
    </location>
    <ligand>
        <name>pyridoxal 5'-phosphate</name>
        <dbReference type="ChEBI" id="CHEBI:597326"/>
    </ligand>
</feature>
<dbReference type="EMBL" id="JAEHFV010000003">
    <property type="protein sequence ID" value="MBK0370026.1"/>
    <property type="molecule type" value="Genomic_DNA"/>
</dbReference>
<dbReference type="FunFam" id="3.40.640.10:FF:000010">
    <property type="entry name" value="Phosphoserine aminotransferase"/>
    <property type="match status" value="1"/>
</dbReference>
<dbReference type="EC" id="2.6.1.52" evidence="12"/>
<dbReference type="SUPFAM" id="SSF53383">
    <property type="entry name" value="PLP-dependent transferases"/>
    <property type="match status" value="1"/>
</dbReference>
<keyword evidence="7 12" id="KW-0663">Pyridoxal phosphate</keyword>
<feature type="domain" description="Aminotransferase class V" evidence="13">
    <location>
        <begin position="5"/>
        <end position="345"/>
    </location>
</feature>
<dbReference type="Gene3D" id="3.40.640.10">
    <property type="entry name" value="Type I PLP-dependent aspartate aminotransferase-like (Major domain)"/>
    <property type="match status" value="1"/>
</dbReference>
<dbReference type="GO" id="GO:0030170">
    <property type="term" value="F:pyridoxal phosphate binding"/>
    <property type="evidence" value="ECO:0007669"/>
    <property type="project" value="UniProtKB-UniRule"/>
</dbReference>
<reference evidence="14" key="1">
    <citation type="submission" date="2020-12" db="EMBL/GenBank/DDBJ databases">
        <title>Bacterial novel species Flavobacterium sp. SE-1-e isolated from soil.</title>
        <authorList>
            <person name="Jung H.-Y."/>
        </authorList>
    </citation>
    <scope>NUCLEOTIDE SEQUENCE</scope>
    <source>
        <strain evidence="14">SE-1-e</strain>
    </source>
</reference>
<evidence type="ECO:0000256" key="5">
    <source>
        <dbReference type="ARBA" id="ARBA00022605"/>
    </source>
</evidence>
<gene>
    <name evidence="12 14" type="primary">serC</name>
    <name evidence="14" type="ORF">I5M07_09240</name>
</gene>
<feature type="binding site" evidence="12">
    <location>
        <begin position="76"/>
        <end position="77"/>
    </location>
    <ligand>
        <name>pyridoxal 5'-phosphate</name>
        <dbReference type="ChEBI" id="CHEBI:597326"/>
    </ligand>
</feature>
<evidence type="ECO:0000256" key="11">
    <source>
        <dbReference type="ARBA" id="ARBA00049007"/>
    </source>
</evidence>
<dbReference type="GO" id="GO:0005737">
    <property type="term" value="C:cytoplasm"/>
    <property type="evidence" value="ECO:0007669"/>
    <property type="project" value="UniProtKB-SubCell"/>
</dbReference>
<dbReference type="Pfam" id="PF00266">
    <property type="entry name" value="Aminotran_5"/>
    <property type="match status" value="1"/>
</dbReference>
<feature type="binding site" evidence="12">
    <location>
        <position position="150"/>
    </location>
    <ligand>
        <name>pyridoxal 5'-phosphate</name>
        <dbReference type="ChEBI" id="CHEBI:597326"/>
    </ligand>
</feature>